<dbReference type="Proteomes" id="UP000641646">
    <property type="component" value="Unassembled WGS sequence"/>
</dbReference>
<dbReference type="RefSeq" id="WP_190465651.1">
    <property type="nucleotide sequence ID" value="NZ_JACJPW010000041.1"/>
</dbReference>
<accession>A0A926VFB6</accession>
<name>A0A926VFB6_9CYAN</name>
<dbReference type="EMBL" id="JACJPW010000041">
    <property type="protein sequence ID" value="MBD2182686.1"/>
    <property type="molecule type" value="Genomic_DNA"/>
</dbReference>
<comment type="similarity">
    <text evidence="1">Belongs to the phD/YefM antitoxin family.</text>
</comment>
<reference evidence="2" key="2">
    <citation type="submission" date="2020-08" db="EMBL/GenBank/DDBJ databases">
        <authorList>
            <person name="Chen M."/>
            <person name="Teng W."/>
            <person name="Zhao L."/>
            <person name="Hu C."/>
            <person name="Zhou Y."/>
            <person name="Han B."/>
            <person name="Song L."/>
            <person name="Shu W."/>
        </authorList>
    </citation>
    <scope>NUCLEOTIDE SEQUENCE</scope>
    <source>
        <strain evidence="2">FACHB-1375</strain>
    </source>
</reference>
<dbReference type="Gene3D" id="3.40.1620.10">
    <property type="entry name" value="YefM-like domain"/>
    <property type="match status" value="1"/>
</dbReference>
<dbReference type="InterPro" id="IPR036165">
    <property type="entry name" value="YefM-like_sf"/>
</dbReference>
<gene>
    <name evidence="2" type="ORF">H6G03_16535</name>
</gene>
<keyword evidence="3" id="KW-1185">Reference proteome</keyword>
<dbReference type="SUPFAM" id="SSF143120">
    <property type="entry name" value="YefM-like"/>
    <property type="match status" value="1"/>
</dbReference>
<protein>
    <submittedName>
        <fullName evidence="2">Type II toxin-antitoxin system Phd/YefM family antitoxin</fullName>
    </submittedName>
</protein>
<evidence type="ECO:0000256" key="1">
    <source>
        <dbReference type="ARBA" id="ARBA00009981"/>
    </source>
</evidence>
<evidence type="ECO:0000313" key="3">
    <source>
        <dbReference type="Proteomes" id="UP000641646"/>
    </source>
</evidence>
<dbReference type="AlphaFoldDB" id="A0A926VFB6"/>
<organism evidence="2 3">
    <name type="scientific">Aerosakkonema funiforme FACHB-1375</name>
    <dbReference type="NCBI Taxonomy" id="2949571"/>
    <lineage>
        <taxon>Bacteria</taxon>
        <taxon>Bacillati</taxon>
        <taxon>Cyanobacteriota</taxon>
        <taxon>Cyanophyceae</taxon>
        <taxon>Oscillatoriophycideae</taxon>
        <taxon>Aerosakkonematales</taxon>
        <taxon>Aerosakkonemataceae</taxon>
        <taxon>Aerosakkonema</taxon>
    </lineage>
</organism>
<sequence length="78" mass="8942">MSKITVEEASQNLQAILEQVAKGEEVSLWQDGKVVARLVPPLTKEEWLAKMDKFRASIQVKGEPMSQTVIKLRQEERY</sequence>
<evidence type="ECO:0000313" key="2">
    <source>
        <dbReference type="EMBL" id="MBD2182686.1"/>
    </source>
</evidence>
<comment type="caution">
    <text evidence="2">The sequence shown here is derived from an EMBL/GenBank/DDBJ whole genome shotgun (WGS) entry which is preliminary data.</text>
</comment>
<proteinExistence type="inferred from homology"/>
<reference evidence="2" key="1">
    <citation type="journal article" date="2015" name="ISME J.">
        <title>Draft Genome Sequence of Streptomyces incarnatus NRRL8089, which Produces the Nucleoside Antibiotic Sinefungin.</title>
        <authorList>
            <person name="Oshima K."/>
            <person name="Hattori M."/>
            <person name="Shimizu H."/>
            <person name="Fukuda K."/>
            <person name="Nemoto M."/>
            <person name="Inagaki K."/>
            <person name="Tamura T."/>
        </authorList>
    </citation>
    <scope>NUCLEOTIDE SEQUENCE</scope>
    <source>
        <strain evidence="2">FACHB-1375</strain>
    </source>
</reference>